<evidence type="ECO:0000256" key="7">
    <source>
        <dbReference type="ARBA" id="ARBA00023152"/>
    </source>
</evidence>
<dbReference type="AlphaFoldDB" id="A0A1F6NIU2"/>
<dbReference type="Gene3D" id="3.40.720.10">
    <property type="entry name" value="Alkaline Phosphatase, subunit A"/>
    <property type="match status" value="1"/>
</dbReference>
<gene>
    <name evidence="12" type="ORF">A2261_02390</name>
</gene>
<evidence type="ECO:0000256" key="4">
    <source>
        <dbReference type="ARBA" id="ARBA00004798"/>
    </source>
</evidence>
<evidence type="ECO:0000256" key="2">
    <source>
        <dbReference type="ARBA" id="ARBA00001936"/>
    </source>
</evidence>
<dbReference type="PANTHER" id="PTHR31637">
    <property type="entry name" value="2,3-BISPHOSPHOGLYCERATE-INDEPENDENT PHOSPHOGLYCERATE MUTASE"/>
    <property type="match status" value="1"/>
</dbReference>
<accession>A0A1F6NIU2</accession>
<dbReference type="NCBIfam" id="TIGR01307">
    <property type="entry name" value="pgm_bpd_ind"/>
    <property type="match status" value="1"/>
</dbReference>
<evidence type="ECO:0000256" key="6">
    <source>
        <dbReference type="ARBA" id="ARBA00022723"/>
    </source>
</evidence>
<dbReference type="GO" id="GO:0006007">
    <property type="term" value="P:glucose catabolic process"/>
    <property type="evidence" value="ECO:0007669"/>
    <property type="project" value="InterPro"/>
</dbReference>
<comment type="cofactor">
    <cofactor evidence="2">
        <name>Mn(2+)</name>
        <dbReference type="ChEBI" id="CHEBI:29035"/>
    </cofactor>
</comment>
<organism evidence="12 13">
    <name type="scientific">Candidatus Magasanikbacteria bacterium RIFOXYA2_FULL_44_8</name>
    <dbReference type="NCBI Taxonomy" id="1798696"/>
    <lineage>
        <taxon>Bacteria</taxon>
        <taxon>Candidatus Magasanikiibacteriota</taxon>
    </lineage>
</organism>
<keyword evidence="8" id="KW-0464">Manganese</keyword>
<dbReference type="SUPFAM" id="SSF53649">
    <property type="entry name" value="Alkaline phosphatase-like"/>
    <property type="match status" value="1"/>
</dbReference>
<dbReference type="EC" id="5.4.2.12" evidence="10"/>
<evidence type="ECO:0000259" key="11">
    <source>
        <dbReference type="Pfam" id="PF06415"/>
    </source>
</evidence>
<comment type="catalytic activity">
    <reaction evidence="1">
        <text>(2R)-2-phosphoglycerate = (2R)-3-phosphoglycerate</text>
        <dbReference type="Rhea" id="RHEA:15901"/>
        <dbReference type="ChEBI" id="CHEBI:58272"/>
        <dbReference type="ChEBI" id="CHEBI:58289"/>
        <dbReference type="EC" id="5.4.2.12"/>
    </reaction>
</comment>
<evidence type="ECO:0000256" key="3">
    <source>
        <dbReference type="ARBA" id="ARBA00002315"/>
    </source>
</evidence>
<evidence type="ECO:0000256" key="9">
    <source>
        <dbReference type="ARBA" id="ARBA00023235"/>
    </source>
</evidence>
<feature type="non-terminal residue" evidence="12">
    <location>
        <position position="296"/>
    </location>
</feature>
<evidence type="ECO:0000313" key="13">
    <source>
        <dbReference type="Proteomes" id="UP000177803"/>
    </source>
</evidence>
<dbReference type="InterPro" id="IPR011258">
    <property type="entry name" value="BPG-indep_PGM_N"/>
</dbReference>
<proteinExistence type="inferred from homology"/>
<dbReference type="GO" id="GO:0030145">
    <property type="term" value="F:manganese ion binding"/>
    <property type="evidence" value="ECO:0007669"/>
    <property type="project" value="InterPro"/>
</dbReference>
<evidence type="ECO:0000256" key="10">
    <source>
        <dbReference type="NCBIfam" id="TIGR01307"/>
    </source>
</evidence>
<protein>
    <recommendedName>
        <fullName evidence="10">2,3-bisphosphoglycerate-independent phosphoglycerate mutase</fullName>
        <ecNumber evidence="10">5.4.2.12</ecNumber>
    </recommendedName>
</protein>
<sequence length="296" mass="33467">MSNHKPVVLTIFDGWGVAPDSEGNAITRANLPNFTKYLKEYPVMTLYASGSEVGLLFGQMGNSEVGHLNIGGGRIYYQACPRVNQHITDRSFFTNKAFLDAIEHVKKNKSQLHLVGLVSSGKVHSSDEHLYALLELCKEQKLDKQVFVHAILDGRDCIFNSGKEFIGNLQNKMAALKVGKIASLCGRFYGMDRDNRWDRVEKAYRVMAEGKADRKYEDPIKAVDEAYAVKNYDEEFVPTVITGKKDQPIAAVRNGDAVIFFNYRPDRARELTKAFVLPGFDKFERSYIKDLFFVTM</sequence>
<keyword evidence="7" id="KW-0324">Glycolysis</keyword>
<dbReference type="SUPFAM" id="SSF64158">
    <property type="entry name" value="2,3-Bisphosphoglycerate-independent phosphoglycerate mutase, substrate-binding domain"/>
    <property type="match status" value="1"/>
</dbReference>
<keyword evidence="9" id="KW-0413">Isomerase</keyword>
<dbReference type="PANTHER" id="PTHR31637:SF0">
    <property type="entry name" value="2,3-BISPHOSPHOGLYCERATE-INDEPENDENT PHOSPHOGLYCERATE MUTASE"/>
    <property type="match status" value="1"/>
</dbReference>
<reference evidence="12 13" key="1">
    <citation type="journal article" date="2016" name="Nat. Commun.">
        <title>Thousands of microbial genomes shed light on interconnected biogeochemical processes in an aquifer system.</title>
        <authorList>
            <person name="Anantharaman K."/>
            <person name="Brown C.T."/>
            <person name="Hug L.A."/>
            <person name="Sharon I."/>
            <person name="Castelle C.J."/>
            <person name="Probst A.J."/>
            <person name="Thomas B.C."/>
            <person name="Singh A."/>
            <person name="Wilkins M.J."/>
            <person name="Karaoz U."/>
            <person name="Brodie E.L."/>
            <person name="Williams K.H."/>
            <person name="Hubbard S.S."/>
            <person name="Banfield J.F."/>
        </authorList>
    </citation>
    <scope>NUCLEOTIDE SEQUENCE [LARGE SCALE GENOMIC DNA]</scope>
</reference>
<comment type="pathway">
    <text evidence="4">Carbohydrate degradation; glycolysis; pyruvate from D-glyceraldehyde 3-phosphate: step 3/5.</text>
</comment>
<feature type="domain" description="BPG-independent PGAM N-terminal" evidence="11">
    <location>
        <begin position="83"/>
        <end position="296"/>
    </location>
</feature>
<name>A0A1F6NIU2_9BACT</name>
<dbReference type="InterPro" id="IPR005995">
    <property type="entry name" value="Pgm_bpd_ind"/>
</dbReference>
<dbReference type="InterPro" id="IPR036646">
    <property type="entry name" value="PGAM_B_sf"/>
</dbReference>
<dbReference type="GO" id="GO:0005829">
    <property type="term" value="C:cytosol"/>
    <property type="evidence" value="ECO:0007669"/>
    <property type="project" value="TreeGrafter"/>
</dbReference>
<dbReference type="GO" id="GO:0004619">
    <property type="term" value="F:phosphoglycerate mutase activity"/>
    <property type="evidence" value="ECO:0007669"/>
    <property type="project" value="UniProtKB-UniRule"/>
</dbReference>
<comment type="similarity">
    <text evidence="5">Belongs to the BPG-independent phosphoglycerate mutase family.</text>
</comment>
<dbReference type="FunFam" id="3.40.1450.10:FF:000002">
    <property type="entry name" value="2,3-bisphosphoglycerate-independent phosphoglycerate mutase"/>
    <property type="match status" value="1"/>
</dbReference>
<dbReference type="Gene3D" id="3.40.1450.10">
    <property type="entry name" value="BPG-independent phosphoglycerate mutase, domain B"/>
    <property type="match status" value="1"/>
</dbReference>
<evidence type="ECO:0000256" key="5">
    <source>
        <dbReference type="ARBA" id="ARBA00008819"/>
    </source>
</evidence>
<comment type="function">
    <text evidence="3">Catalyzes the interconversion of 2-phosphoglycerate and 3-phosphoglycerate.</text>
</comment>
<dbReference type="GO" id="GO:0006096">
    <property type="term" value="P:glycolytic process"/>
    <property type="evidence" value="ECO:0007669"/>
    <property type="project" value="UniProtKB-UniRule"/>
</dbReference>
<dbReference type="Pfam" id="PF06415">
    <property type="entry name" value="iPGM_N"/>
    <property type="match status" value="1"/>
</dbReference>
<evidence type="ECO:0000256" key="8">
    <source>
        <dbReference type="ARBA" id="ARBA00023211"/>
    </source>
</evidence>
<dbReference type="InterPro" id="IPR017850">
    <property type="entry name" value="Alkaline_phosphatase_core_sf"/>
</dbReference>
<dbReference type="UniPathway" id="UPA00109">
    <property type="reaction ID" value="UER00186"/>
</dbReference>
<keyword evidence="6" id="KW-0479">Metal-binding</keyword>
<evidence type="ECO:0000313" key="12">
    <source>
        <dbReference type="EMBL" id="OGH83650.1"/>
    </source>
</evidence>
<comment type="caution">
    <text evidence="12">The sequence shown here is derived from an EMBL/GenBank/DDBJ whole genome shotgun (WGS) entry which is preliminary data.</text>
</comment>
<dbReference type="EMBL" id="MFQR01000073">
    <property type="protein sequence ID" value="OGH83650.1"/>
    <property type="molecule type" value="Genomic_DNA"/>
</dbReference>
<evidence type="ECO:0000256" key="1">
    <source>
        <dbReference type="ARBA" id="ARBA00000370"/>
    </source>
</evidence>
<dbReference type="Proteomes" id="UP000177803">
    <property type="component" value="Unassembled WGS sequence"/>
</dbReference>